<dbReference type="Gene3D" id="3.40.50.1820">
    <property type="entry name" value="alpha/beta hydrolase"/>
    <property type="match status" value="1"/>
</dbReference>
<feature type="domain" description="Lipase" evidence="5">
    <location>
        <begin position="5"/>
        <end position="65"/>
    </location>
</feature>
<proteinExistence type="inferred from homology"/>
<dbReference type="Proteomes" id="UP001235939">
    <property type="component" value="Chromosome X"/>
</dbReference>
<evidence type="ECO:0000313" key="7">
    <source>
        <dbReference type="Proteomes" id="UP001235939"/>
    </source>
</evidence>
<dbReference type="PANTHER" id="PTHR11610">
    <property type="entry name" value="LIPASE"/>
    <property type="match status" value="1"/>
</dbReference>
<dbReference type="InterPro" id="IPR000734">
    <property type="entry name" value="TAG_lipase"/>
</dbReference>
<keyword evidence="3" id="KW-0964">Secreted</keyword>
<dbReference type="InterPro" id="IPR029058">
    <property type="entry name" value="AB_hydrolase_fold"/>
</dbReference>
<evidence type="ECO:0000256" key="2">
    <source>
        <dbReference type="ARBA" id="ARBA00010701"/>
    </source>
</evidence>
<evidence type="ECO:0000259" key="5">
    <source>
        <dbReference type="Pfam" id="PF00151"/>
    </source>
</evidence>
<evidence type="ECO:0000256" key="1">
    <source>
        <dbReference type="ARBA" id="ARBA00004613"/>
    </source>
</evidence>
<organism evidence="6 7">
    <name type="scientific">Cordylochernes scorpioides</name>
    <dbReference type="NCBI Taxonomy" id="51811"/>
    <lineage>
        <taxon>Eukaryota</taxon>
        <taxon>Metazoa</taxon>
        <taxon>Ecdysozoa</taxon>
        <taxon>Arthropoda</taxon>
        <taxon>Chelicerata</taxon>
        <taxon>Arachnida</taxon>
        <taxon>Pseudoscorpiones</taxon>
        <taxon>Cheliferoidea</taxon>
        <taxon>Chernetidae</taxon>
        <taxon>Cordylochernes</taxon>
    </lineage>
</organism>
<comment type="subcellular location">
    <subcellularLocation>
        <location evidence="1">Secreted</location>
    </subcellularLocation>
</comment>
<gene>
    <name evidence="6" type="ORF">LAZ67_X004568</name>
</gene>
<evidence type="ECO:0000256" key="3">
    <source>
        <dbReference type="ARBA" id="ARBA00022525"/>
    </source>
</evidence>
<feature type="domain" description="Lipase" evidence="5">
    <location>
        <begin position="98"/>
        <end position="180"/>
    </location>
</feature>
<dbReference type="SUPFAM" id="SSF53474">
    <property type="entry name" value="alpha/beta-Hydrolases"/>
    <property type="match status" value="1"/>
</dbReference>
<dbReference type="InterPro" id="IPR013818">
    <property type="entry name" value="Lipase"/>
</dbReference>
<name>A0ABY6LVI7_9ARAC</name>
<dbReference type="PANTHER" id="PTHR11610:SF186">
    <property type="entry name" value="FI22312P1"/>
    <property type="match status" value="1"/>
</dbReference>
<dbReference type="EMBL" id="CP092886">
    <property type="protein sequence ID" value="UYV85103.1"/>
    <property type="molecule type" value="Genomic_DNA"/>
</dbReference>
<reference evidence="6 7" key="1">
    <citation type="submission" date="2022-03" db="EMBL/GenBank/DDBJ databases">
        <title>A chromosomal length assembly of Cordylochernes scorpioides.</title>
        <authorList>
            <person name="Zeh D."/>
            <person name="Zeh J."/>
        </authorList>
    </citation>
    <scope>NUCLEOTIDE SEQUENCE [LARGE SCALE GENOMIC DNA]</scope>
    <source>
        <strain evidence="6">IN4F17</strain>
        <tissue evidence="6">Whole Body</tissue>
    </source>
</reference>
<sequence length="351" mass="39479">MYALGLDPAGPLFEGHDADSRLDQTDATFVDVIHTNGGHGILDFGLGSHSQMGHIDFYINGGKNQVSEQHPLIFERLCLVVSTQLGCSNVFVGAISDIFYQRWHSLCHHRRAIHLFIESINPLCKFHAFSCEDFNTFLKGKCFPCKKPDGCGLMGYYATPPRTTTEPKKMFLITRQTAPFCEANQLKININFPQELGSTYGKLSFTMASDEKFPTHYNETFVLTEESQEITDKQSFAGIIVAHPILKISKIWFRYDSYRGWIYAGKSEWGMQTFVIVNSRGDTYSFCGPITLKDGEELAISLSPGDCSATPQRVPRLVWEVVEAPQLGQPPRLVWKIELDDVHSTGHRIIS</sequence>
<keyword evidence="7" id="KW-1185">Reference proteome</keyword>
<evidence type="ECO:0000313" key="6">
    <source>
        <dbReference type="EMBL" id="UYV85103.1"/>
    </source>
</evidence>
<comment type="similarity">
    <text evidence="2 4">Belongs to the AB hydrolase superfamily. Lipase family.</text>
</comment>
<dbReference type="Pfam" id="PF00151">
    <property type="entry name" value="Lipase"/>
    <property type="match status" value="2"/>
</dbReference>
<evidence type="ECO:0000256" key="4">
    <source>
        <dbReference type="RuleBase" id="RU004262"/>
    </source>
</evidence>
<accession>A0ABY6LVI7</accession>
<protein>
    <recommendedName>
        <fullName evidence="5">Lipase domain-containing protein</fullName>
    </recommendedName>
</protein>